<comment type="similarity">
    <text evidence="2 8">Belongs to the SCO1/2 family.</text>
</comment>
<comment type="subunit">
    <text evidence="8">Homodimer.</text>
</comment>
<feature type="binding site" evidence="9">
    <location>
        <position position="177"/>
    </location>
    <ligand>
        <name>Cu cation</name>
        <dbReference type="ChEBI" id="CHEBI:23378"/>
    </ligand>
</feature>
<dbReference type="EMBL" id="GL887908">
    <property type="protein sequence ID" value="EGI69462.1"/>
    <property type="molecule type" value="Genomic_DNA"/>
</dbReference>
<evidence type="ECO:0000256" key="5">
    <source>
        <dbReference type="ARBA" id="ARBA00023008"/>
    </source>
</evidence>
<keyword evidence="11" id="KW-0175">Coiled coil</keyword>
<evidence type="ECO:0000256" key="12">
    <source>
        <dbReference type="SAM" id="Phobius"/>
    </source>
</evidence>
<evidence type="ECO:0000256" key="10">
    <source>
        <dbReference type="PIRSR" id="PIRSR603782-2"/>
    </source>
</evidence>
<dbReference type="OrthoDB" id="270009at2759"/>
<evidence type="ECO:0000256" key="7">
    <source>
        <dbReference type="ARBA" id="ARBA00023136"/>
    </source>
</evidence>
<dbReference type="FunCoup" id="F4W8H1">
    <property type="interactions" value="1415"/>
</dbReference>
<dbReference type="InterPro" id="IPR013766">
    <property type="entry name" value="Thioredoxin_domain"/>
</dbReference>
<dbReference type="eggNOG" id="KOG3501">
    <property type="taxonomic scope" value="Eukaryota"/>
</dbReference>
<feature type="coiled-coil region" evidence="11">
    <location>
        <begin position="20"/>
        <end position="47"/>
    </location>
</feature>
<dbReference type="GO" id="GO:0005507">
    <property type="term" value="F:copper ion binding"/>
    <property type="evidence" value="ECO:0007669"/>
    <property type="project" value="InterPro"/>
</dbReference>
<keyword evidence="7 12" id="KW-0472">Membrane</keyword>
<dbReference type="InterPro" id="IPR036249">
    <property type="entry name" value="Thioredoxin-like_sf"/>
</dbReference>
<dbReference type="eggNOG" id="KOG2792">
    <property type="taxonomic scope" value="Eukaryota"/>
</dbReference>
<dbReference type="InterPro" id="IPR003782">
    <property type="entry name" value="SCO1/SenC"/>
</dbReference>
<feature type="binding site" evidence="9">
    <location>
        <position position="263"/>
    </location>
    <ligand>
        <name>Cu cation</name>
        <dbReference type="ChEBI" id="CHEBI:23378"/>
    </ligand>
</feature>
<keyword evidence="4 8" id="KW-0999">Mitochondrion inner membrane</keyword>
<dbReference type="CDD" id="cd02968">
    <property type="entry name" value="SCO"/>
    <property type="match status" value="1"/>
</dbReference>
<keyword evidence="5 8" id="KW-0186">Copper</keyword>
<organism evidence="15">
    <name type="scientific">Acromyrmex echinatior</name>
    <name type="common">Panamanian leafcutter ant</name>
    <name type="synonym">Acromyrmex octospinosus echinatior</name>
    <dbReference type="NCBI Taxonomy" id="103372"/>
    <lineage>
        <taxon>Eukaryota</taxon>
        <taxon>Metazoa</taxon>
        <taxon>Ecdysozoa</taxon>
        <taxon>Arthropoda</taxon>
        <taxon>Hexapoda</taxon>
        <taxon>Insecta</taxon>
        <taxon>Pterygota</taxon>
        <taxon>Neoptera</taxon>
        <taxon>Endopterygota</taxon>
        <taxon>Hymenoptera</taxon>
        <taxon>Apocrita</taxon>
        <taxon>Aculeata</taxon>
        <taxon>Formicoidea</taxon>
        <taxon>Formicidae</taxon>
        <taxon>Myrmicinae</taxon>
        <taxon>Acromyrmex</taxon>
    </lineage>
</organism>
<protein>
    <submittedName>
        <fullName evidence="14">Protein SCO1-like protein, mitochondrial</fullName>
    </submittedName>
</protein>
<keyword evidence="6 8" id="KW-0496">Mitochondrion</keyword>
<comment type="function">
    <text evidence="8">Copper metallochaperone essential for the synthesis and maturation of cytochrome c oxidase subunit II (MT-CO2/COX2) by facilitating the incorporation of copper into the Cu(A) site of MT-CO2/COX2.</text>
</comment>
<gene>
    <name evidence="14" type="ORF">G5I_01752</name>
</gene>
<feature type="domain" description="Thioredoxin" evidence="13">
    <location>
        <begin position="135"/>
        <end position="300"/>
    </location>
</feature>
<accession>F4W8H1</accession>
<evidence type="ECO:0000256" key="4">
    <source>
        <dbReference type="ARBA" id="ARBA00022792"/>
    </source>
</evidence>
<dbReference type="GO" id="GO:0005743">
    <property type="term" value="C:mitochondrial inner membrane"/>
    <property type="evidence" value="ECO:0007669"/>
    <property type="project" value="UniProtKB-SubCell"/>
</dbReference>
<evidence type="ECO:0000256" key="8">
    <source>
        <dbReference type="PIRNR" id="PIRNR037736"/>
    </source>
</evidence>
<dbReference type="InParanoid" id="F4W8H1"/>
<name>F4W8H1_ACREC</name>
<dbReference type="PANTHER" id="PTHR12151:SF5">
    <property type="entry name" value="AT19154P"/>
    <property type="match status" value="1"/>
</dbReference>
<dbReference type="FunFam" id="3.40.30.10:FF:000013">
    <property type="entry name" value="Blast:Protein SCO1 homolog, mitochondrial"/>
    <property type="match status" value="1"/>
</dbReference>
<feature type="disulfide bond" description="Redox-active" evidence="10">
    <location>
        <begin position="173"/>
        <end position="177"/>
    </location>
</feature>
<evidence type="ECO:0000256" key="2">
    <source>
        <dbReference type="ARBA" id="ARBA00010996"/>
    </source>
</evidence>
<evidence type="ECO:0000313" key="15">
    <source>
        <dbReference type="Proteomes" id="UP000007755"/>
    </source>
</evidence>
<keyword evidence="15" id="KW-1185">Reference proteome</keyword>
<evidence type="ECO:0000256" key="11">
    <source>
        <dbReference type="SAM" id="Coils"/>
    </source>
</evidence>
<feature type="transmembrane region" description="Helical" evidence="12">
    <location>
        <begin position="97"/>
        <end position="116"/>
    </location>
</feature>
<dbReference type="AlphaFoldDB" id="F4W8H1"/>
<keyword evidence="8" id="KW-0143">Chaperone</keyword>
<dbReference type="PANTHER" id="PTHR12151">
    <property type="entry name" value="ELECTRON TRANSPORT PROTIN SCO1/SENC FAMILY MEMBER"/>
    <property type="match status" value="1"/>
</dbReference>
<dbReference type="Proteomes" id="UP000007755">
    <property type="component" value="Unassembled WGS sequence"/>
</dbReference>
<evidence type="ECO:0000259" key="13">
    <source>
        <dbReference type="PROSITE" id="PS51352"/>
    </source>
</evidence>
<dbReference type="Gene3D" id="3.40.30.10">
    <property type="entry name" value="Glutaredoxin"/>
    <property type="match status" value="1"/>
</dbReference>
<evidence type="ECO:0000256" key="9">
    <source>
        <dbReference type="PIRSR" id="PIRSR037736-1"/>
    </source>
</evidence>
<dbReference type="SUPFAM" id="SSF52833">
    <property type="entry name" value="Thioredoxin-like"/>
    <property type="match status" value="1"/>
</dbReference>
<dbReference type="InterPro" id="IPR017276">
    <property type="entry name" value="Synth_of_cyt-c-oxidase_Sco1/2"/>
</dbReference>
<dbReference type="PIRSF" id="PIRSF037736">
    <property type="entry name" value="SCO1"/>
    <property type="match status" value="1"/>
</dbReference>
<evidence type="ECO:0000256" key="6">
    <source>
        <dbReference type="ARBA" id="ARBA00023128"/>
    </source>
</evidence>
<keyword evidence="10" id="KW-1015">Disulfide bond</keyword>
<dbReference type="STRING" id="103372.F4W8H1"/>
<dbReference type="SUPFAM" id="SSF46579">
    <property type="entry name" value="Prefoldin"/>
    <property type="match status" value="1"/>
</dbReference>
<dbReference type="GO" id="GO:0006878">
    <property type="term" value="P:intracellular copper ion homeostasis"/>
    <property type="evidence" value="ECO:0007669"/>
    <property type="project" value="UniProtKB-UniRule"/>
</dbReference>
<proteinExistence type="inferred from homology"/>
<keyword evidence="12" id="KW-1133">Transmembrane helix</keyword>
<keyword evidence="3 8" id="KW-0479">Metal-binding</keyword>
<keyword evidence="12" id="KW-0812">Transmembrane</keyword>
<comment type="subcellular location">
    <subcellularLocation>
        <location evidence="1 8">Mitochondrion inner membrane</location>
    </subcellularLocation>
</comment>
<feature type="binding site" evidence="9">
    <location>
        <position position="173"/>
    </location>
    <ligand>
        <name>Cu cation</name>
        <dbReference type="ChEBI" id="CHEBI:23378"/>
    </ligand>
</feature>
<dbReference type="GO" id="GO:0016531">
    <property type="term" value="F:copper chaperone activity"/>
    <property type="evidence" value="ECO:0007669"/>
    <property type="project" value="InterPro"/>
</dbReference>
<evidence type="ECO:0000313" key="14">
    <source>
        <dbReference type="EMBL" id="EGI69462.1"/>
    </source>
</evidence>
<evidence type="ECO:0000256" key="1">
    <source>
        <dbReference type="ARBA" id="ARBA00004273"/>
    </source>
</evidence>
<evidence type="ECO:0000256" key="3">
    <source>
        <dbReference type="ARBA" id="ARBA00022723"/>
    </source>
</evidence>
<reference evidence="14" key="1">
    <citation type="submission" date="2011-02" db="EMBL/GenBank/DDBJ databases">
        <title>The genome of the leaf-cutting ant Acromyrmex echinatior suggests key adaptations to social evolution and fungus farming.</title>
        <authorList>
            <person name="Nygaard S."/>
            <person name="Zhang G."/>
        </authorList>
    </citation>
    <scope>NUCLEOTIDE SEQUENCE</scope>
</reference>
<dbReference type="PROSITE" id="PS51352">
    <property type="entry name" value="THIOREDOXIN_2"/>
    <property type="match status" value="1"/>
</dbReference>
<dbReference type="Pfam" id="PF02630">
    <property type="entry name" value="SCO1-SenC"/>
    <property type="match status" value="1"/>
</dbReference>
<sequence>MSKVLDEELKQAFSKLHEKMVDTKQKLKLADIQIEKLRRTKQRAELTTKEISSLPKDTRMICGVRNCFFRYMNTSNVLNQQSILPQKSTKIKKKSPITWKSLTISGIIGTGLVLYVHHLRMEKDKAIAKERRRQLGKAKIGGKFELINTEGKTVKSDDFLGQWVLIYFGFTHCPDVCPDEIEKMTNVVNTLEKQHNFKIQPIFISVDPERDTPTVVDKYLTEFSDKIIGLTGNIEQVREACKAYRVYYSNGPKDQDEDYIVDHTIIIYLIDPEGLFVDYFGQTHDVEKIVTSIVINKLKYDQLKDETSSWFPSLPIKGVL</sequence>
<dbReference type="GO" id="GO:0033617">
    <property type="term" value="P:mitochondrial respiratory chain complex IV assembly"/>
    <property type="evidence" value="ECO:0007669"/>
    <property type="project" value="TreeGrafter"/>
</dbReference>